<dbReference type="AlphaFoldDB" id="A0A0J6XGT2"/>
<dbReference type="PATRIC" id="fig|66430.4.peg.457"/>
<gene>
    <name evidence="1" type="ORF">ACS04_24830</name>
</gene>
<name>A0A0J6XGT2_9ACTN</name>
<keyword evidence="2" id="KW-1185">Reference proteome</keyword>
<dbReference type="Proteomes" id="UP000035932">
    <property type="component" value="Unassembled WGS sequence"/>
</dbReference>
<organism evidence="1 2">
    <name type="scientific">Streptomyces roseus</name>
    <dbReference type="NCBI Taxonomy" id="66430"/>
    <lineage>
        <taxon>Bacteria</taxon>
        <taxon>Bacillati</taxon>
        <taxon>Actinomycetota</taxon>
        <taxon>Actinomycetes</taxon>
        <taxon>Kitasatosporales</taxon>
        <taxon>Streptomycetaceae</taxon>
        <taxon>Streptomyces</taxon>
    </lineage>
</organism>
<sequence>MSSPTIAGLTQDGSGDDCARVRRLLARAGFETVPQDGHGLRVWAAPEGVLIGWAAQEVLRPTIQVHGHEEDLSRFTALPGLHTALRTALAVTLRDGGLDVAVRGDHLLALRPREATGSGPAPDPAV</sequence>
<dbReference type="EMBL" id="LFML01000108">
    <property type="protein sequence ID" value="KMO95210.1"/>
    <property type="molecule type" value="Genomic_DNA"/>
</dbReference>
<proteinExistence type="predicted"/>
<evidence type="ECO:0000313" key="1">
    <source>
        <dbReference type="EMBL" id="KMO95210.1"/>
    </source>
</evidence>
<comment type="caution">
    <text evidence="1">The sequence shown here is derived from an EMBL/GenBank/DDBJ whole genome shotgun (WGS) entry which is preliminary data.</text>
</comment>
<protein>
    <submittedName>
        <fullName evidence="1">Uncharacterized protein</fullName>
    </submittedName>
</protein>
<accession>A0A0J6XGT2</accession>
<reference evidence="1 2" key="1">
    <citation type="submission" date="2015-06" db="EMBL/GenBank/DDBJ databases">
        <title>Recapitulation of the evolution of biosynthetic gene clusters reveals hidden chemical diversity on bacterial genomes.</title>
        <authorList>
            <person name="Cruz-Morales P."/>
            <person name="Martinez-Guerrero C."/>
            <person name="Morales-Escalante M.A."/>
            <person name="Yanez-Guerra L.A."/>
            <person name="Kopp J.F."/>
            <person name="Feldmann J."/>
            <person name="Ramos-Aboites H.E."/>
            <person name="Barona-Gomez F."/>
        </authorList>
    </citation>
    <scope>NUCLEOTIDE SEQUENCE [LARGE SCALE GENOMIC DNA]</scope>
    <source>
        <strain evidence="1 2">ATCC 31245</strain>
    </source>
</reference>
<dbReference type="OrthoDB" id="4204750at2"/>
<evidence type="ECO:0000313" key="2">
    <source>
        <dbReference type="Proteomes" id="UP000035932"/>
    </source>
</evidence>
<dbReference type="RefSeq" id="WP_048478974.1">
    <property type="nucleotide sequence ID" value="NZ_JBIRUD010000001.1"/>
</dbReference>